<reference evidence="3 4" key="1">
    <citation type="submission" date="2024-02" db="EMBL/GenBank/DDBJ databases">
        <title>High-quality chromosome-scale genome assembly of Pensacola bahiagrass (Paspalum notatum Flugge var. saurae).</title>
        <authorList>
            <person name="Vega J.M."/>
            <person name="Podio M."/>
            <person name="Orjuela J."/>
            <person name="Siena L.A."/>
            <person name="Pessino S.C."/>
            <person name="Combes M.C."/>
            <person name="Mariac C."/>
            <person name="Albertini E."/>
            <person name="Pupilli F."/>
            <person name="Ortiz J.P.A."/>
            <person name="Leblanc O."/>
        </authorList>
    </citation>
    <scope>NUCLEOTIDE SEQUENCE [LARGE SCALE GENOMIC DNA]</scope>
    <source>
        <strain evidence="3">R1</strain>
        <tissue evidence="3">Leaf</tissue>
    </source>
</reference>
<dbReference type="Pfam" id="PF12776">
    <property type="entry name" value="Myb_DNA-bind_3"/>
    <property type="match status" value="1"/>
</dbReference>
<keyword evidence="4" id="KW-1185">Reference proteome</keyword>
<protein>
    <recommendedName>
        <fullName evidence="2">Myb/SANT-like domain-containing protein</fullName>
    </recommendedName>
</protein>
<dbReference type="EMBL" id="CP144748">
    <property type="protein sequence ID" value="WVZ67631.1"/>
    <property type="molecule type" value="Genomic_DNA"/>
</dbReference>
<evidence type="ECO:0000313" key="4">
    <source>
        <dbReference type="Proteomes" id="UP001341281"/>
    </source>
</evidence>
<gene>
    <name evidence="3" type="ORF">U9M48_016683</name>
</gene>
<feature type="region of interest" description="Disordered" evidence="1">
    <location>
        <begin position="265"/>
        <end position="316"/>
    </location>
</feature>
<accession>A0AAQ3WN30</accession>
<feature type="domain" description="Myb/SANT-like" evidence="2">
    <location>
        <begin position="136"/>
        <end position="230"/>
    </location>
</feature>
<name>A0AAQ3WN30_PASNO</name>
<dbReference type="PANTHER" id="PTHR47851">
    <property type="entry name" value="OS06G0588700 PROTEIN-RELATED"/>
    <property type="match status" value="1"/>
</dbReference>
<feature type="region of interest" description="Disordered" evidence="1">
    <location>
        <begin position="88"/>
        <end position="107"/>
    </location>
</feature>
<feature type="compositionally biased region" description="Basic residues" evidence="1">
    <location>
        <begin position="466"/>
        <end position="482"/>
    </location>
</feature>
<proteinExistence type="predicted"/>
<sequence length="498" mass="55565">MGAVSREGRLNGKREKRLILCVSRDARASPYHPFLPPSRELASQPPPPRRFPSQYPTRAPDPATAVASRELPLGPGLDQHGFLYGPVSTPARSPTAAPSPQGLRPFSGLSASRFRRRQLPSGLTKKMTKHTKIHAKWDSFATKVFNEICVEEVLAHNRPQQSLNKAGYANLIKKFYDRTKRPYTREQMKNRWDALKKKYNQWIVLNMRATGLERDATTGCIIASDDWWAKQNDDMPGCITFKTLPLEHEDKLQIMFESTNVANATSLIPGGDRGEGEGDIEVGDEGGIPKGPASGDVRAEKRPAHYSPKANKKKKKNFGDECVKRLVGQSSRYSATSQVVDHVREEIANMLDQVIKDGAEEGSDEHYYATQLLIKKEHRDVFSTLKTQNGRLSWLRRAWSDSRKHYIVVCNSLLELGNGMPHAQEAVQRAEGRLLGAAASSKHERAGSRTVPVRAAVPASAGTHHYAPHGYRRRPAQGRHPHVLTPMRRDPIQPTSVP</sequence>
<dbReference type="InterPro" id="IPR024752">
    <property type="entry name" value="Myb/SANT-like_dom"/>
</dbReference>
<dbReference type="Proteomes" id="UP001341281">
    <property type="component" value="Chromosome 04"/>
</dbReference>
<evidence type="ECO:0000259" key="2">
    <source>
        <dbReference type="Pfam" id="PF12776"/>
    </source>
</evidence>
<evidence type="ECO:0000256" key="1">
    <source>
        <dbReference type="SAM" id="MobiDB-lite"/>
    </source>
</evidence>
<dbReference type="PANTHER" id="PTHR47851:SF8">
    <property type="entry name" value="NO APICAL MERISTEM-ASSOCIATED C-TERMINAL DOMAIN-CONTAINING PROTEIN"/>
    <property type="match status" value="1"/>
</dbReference>
<dbReference type="AlphaFoldDB" id="A0AAQ3WN30"/>
<feature type="region of interest" description="Disordered" evidence="1">
    <location>
        <begin position="458"/>
        <end position="498"/>
    </location>
</feature>
<feature type="compositionally biased region" description="Low complexity" evidence="1">
    <location>
        <begin position="88"/>
        <end position="100"/>
    </location>
</feature>
<organism evidence="3 4">
    <name type="scientific">Paspalum notatum var. saurae</name>
    <dbReference type="NCBI Taxonomy" id="547442"/>
    <lineage>
        <taxon>Eukaryota</taxon>
        <taxon>Viridiplantae</taxon>
        <taxon>Streptophyta</taxon>
        <taxon>Embryophyta</taxon>
        <taxon>Tracheophyta</taxon>
        <taxon>Spermatophyta</taxon>
        <taxon>Magnoliopsida</taxon>
        <taxon>Liliopsida</taxon>
        <taxon>Poales</taxon>
        <taxon>Poaceae</taxon>
        <taxon>PACMAD clade</taxon>
        <taxon>Panicoideae</taxon>
        <taxon>Andropogonodae</taxon>
        <taxon>Paspaleae</taxon>
        <taxon>Paspalinae</taxon>
        <taxon>Paspalum</taxon>
    </lineage>
</organism>
<evidence type="ECO:0000313" key="3">
    <source>
        <dbReference type="EMBL" id="WVZ67631.1"/>
    </source>
</evidence>
<feature type="region of interest" description="Disordered" evidence="1">
    <location>
        <begin position="28"/>
        <end position="65"/>
    </location>
</feature>